<reference evidence="2" key="1">
    <citation type="journal article" date="2015" name="Nature">
        <title>Complex archaea that bridge the gap between prokaryotes and eukaryotes.</title>
        <authorList>
            <person name="Spang A."/>
            <person name="Saw J.H."/>
            <person name="Jorgensen S.L."/>
            <person name="Zaremba-Niedzwiedzka K."/>
            <person name="Martijn J."/>
            <person name="Lind A.E."/>
            <person name="van Eijk R."/>
            <person name="Schleper C."/>
            <person name="Guy L."/>
            <person name="Ettema T.J."/>
        </authorList>
    </citation>
    <scope>NUCLEOTIDE SEQUENCE</scope>
</reference>
<organism evidence="2">
    <name type="scientific">marine sediment metagenome</name>
    <dbReference type="NCBI Taxonomy" id="412755"/>
    <lineage>
        <taxon>unclassified sequences</taxon>
        <taxon>metagenomes</taxon>
        <taxon>ecological metagenomes</taxon>
    </lineage>
</organism>
<protein>
    <submittedName>
        <fullName evidence="2">Uncharacterized protein</fullName>
    </submittedName>
</protein>
<evidence type="ECO:0000313" key="2">
    <source>
        <dbReference type="EMBL" id="KKM00771.1"/>
    </source>
</evidence>
<dbReference type="EMBL" id="LAZR01017355">
    <property type="protein sequence ID" value="KKM00771.1"/>
    <property type="molecule type" value="Genomic_DNA"/>
</dbReference>
<accession>A0A0F9J4G1</accession>
<proteinExistence type="predicted"/>
<dbReference type="AlphaFoldDB" id="A0A0F9J4G1"/>
<feature type="region of interest" description="Disordered" evidence="1">
    <location>
        <begin position="1"/>
        <end position="22"/>
    </location>
</feature>
<sequence>MGNGDTNSGSHEETPRMNSRDRMNQKLAQPVDLKTVAILIVLAGVVWGSAEVWGSFTATSEIADATTKIQLKAIELKHDKDIDQQRSALQEFDSDLHDLDHTQTIMRVEQQQQTKLLEEIKQDIKKAHGGVE</sequence>
<feature type="compositionally biased region" description="Basic and acidic residues" evidence="1">
    <location>
        <begin position="10"/>
        <end position="22"/>
    </location>
</feature>
<name>A0A0F9J4G1_9ZZZZ</name>
<comment type="caution">
    <text evidence="2">The sequence shown here is derived from an EMBL/GenBank/DDBJ whole genome shotgun (WGS) entry which is preliminary data.</text>
</comment>
<gene>
    <name evidence="2" type="ORF">LCGC14_1801100</name>
</gene>
<evidence type="ECO:0000256" key="1">
    <source>
        <dbReference type="SAM" id="MobiDB-lite"/>
    </source>
</evidence>